<dbReference type="Pfam" id="PF22699">
    <property type="entry name" value="GMIP-like_FCH"/>
    <property type="match status" value="1"/>
</dbReference>
<gene>
    <name evidence="11" type="primary">LOC105903910</name>
</gene>
<feature type="compositionally biased region" description="Low complexity" evidence="7">
    <location>
        <begin position="570"/>
        <end position="582"/>
    </location>
</feature>
<feature type="region of interest" description="Disordered" evidence="7">
    <location>
        <begin position="1"/>
        <end position="40"/>
    </location>
</feature>
<dbReference type="GeneID" id="105903910"/>
<dbReference type="Gene3D" id="1.10.555.10">
    <property type="entry name" value="Rho GTPase activation protein"/>
    <property type="match status" value="1"/>
</dbReference>
<dbReference type="InterPro" id="IPR002219">
    <property type="entry name" value="PKC_DAG/PE"/>
</dbReference>
<dbReference type="SUPFAM" id="SSF103657">
    <property type="entry name" value="BAR/IMD domain-like"/>
    <property type="match status" value="1"/>
</dbReference>
<dbReference type="OrthoDB" id="79452at2759"/>
<dbReference type="SUPFAM" id="SSF57889">
    <property type="entry name" value="Cysteine-rich domain"/>
    <property type="match status" value="1"/>
</dbReference>
<organism evidence="10 11">
    <name type="scientific">Clupea harengus</name>
    <name type="common">Atlantic herring</name>
    <dbReference type="NCBI Taxonomy" id="7950"/>
    <lineage>
        <taxon>Eukaryota</taxon>
        <taxon>Metazoa</taxon>
        <taxon>Chordata</taxon>
        <taxon>Craniata</taxon>
        <taxon>Vertebrata</taxon>
        <taxon>Euteleostomi</taxon>
        <taxon>Actinopterygii</taxon>
        <taxon>Neopterygii</taxon>
        <taxon>Teleostei</taxon>
        <taxon>Clupei</taxon>
        <taxon>Clupeiformes</taxon>
        <taxon>Clupeoidei</taxon>
        <taxon>Clupeidae</taxon>
        <taxon>Clupea</taxon>
    </lineage>
</organism>
<dbReference type="InterPro" id="IPR027267">
    <property type="entry name" value="AH/BAR_dom_sf"/>
</dbReference>
<evidence type="ECO:0000256" key="7">
    <source>
        <dbReference type="SAM" id="MobiDB-lite"/>
    </source>
</evidence>
<keyword evidence="10" id="KW-1185">Reference proteome</keyword>
<dbReference type="InterPro" id="IPR008936">
    <property type="entry name" value="Rho_GTPase_activation_prot"/>
</dbReference>
<dbReference type="Pfam" id="PF24235">
    <property type="entry name" value="RHG29_45_N"/>
    <property type="match status" value="1"/>
</dbReference>
<dbReference type="AlphaFoldDB" id="A0A6P8EZ75"/>
<dbReference type="SMART" id="SM00109">
    <property type="entry name" value="C1"/>
    <property type="match status" value="1"/>
</dbReference>
<feature type="region of interest" description="Disordered" evidence="7">
    <location>
        <begin position="435"/>
        <end position="467"/>
    </location>
</feature>
<dbReference type="CDD" id="cd20816">
    <property type="entry name" value="C1_GMIP-like"/>
    <property type="match status" value="1"/>
</dbReference>
<dbReference type="InterPro" id="IPR046349">
    <property type="entry name" value="C1-like_sf"/>
</dbReference>
<evidence type="ECO:0000256" key="4">
    <source>
        <dbReference type="ARBA" id="ARBA00023054"/>
    </source>
</evidence>
<evidence type="ECO:0000259" key="9">
    <source>
        <dbReference type="PROSITE" id="PS51741"/>
    </source>
</evidence>
<dbReference type="InterPro" id="IPR001060">
    <property type="entry name" value="FCH_dom"/>
</dbReference>
<dbReference type="Gene3D" id="1.20.1270.60">
    <property type="entry name" value="Arfaptin homology (AH) domain/BAR domain"/>
    <property type="match status" value="1"/>
</dbReference>
<feature type="compositionally biased region" description="Basic and acidic residues" evidence="7">
    <location>
        <begin position="453"/>
        <end position="465"/>
    </location>
</feature>
<dbReference type="GO" id="GO:0046872">
    <property type="term" value="F:metal ion binding"/>
    <property type="evidence" value="ECO:0007669"/>
    <property type="project" value="UniProtKB-KW"/>
</dbReference>
<reference evidence="11" key="1">
    <citation type="submission" date="2025-08" db="UniProtKB">
        <authorList>
            <consortium name="RefSeq"/>
        </authorList>
    </citation>
    <scope>IDENTIFICATION</scope>
</reference>
<evidence type="ECO:0000259" key="8">
    <source>
        <dbReference type="PROSITE" id="PS50081"/>
    </source>
</evidence>
<feature type="compositionally biased region" description="Polar residues" evidence="7">
    <location>
        <begin position="661"/>
        <end position="670"/>
    </location>
</feature>
<dbReference type="KEGG" id="char:105903910"/>
<dbReference type="InterPro" id="IPR054713">
    <property type="entry name" value="GMIP/FCHO2-like_FCH"/>
</dbReference>
<feature type="coiled-coil region" evidence="6">
    <location>
        <begin position="378"/>
        <end position="419"/>
    </location>
</feature>
<dbReference type="Proteomes" id="UP000515152">
    <property type="component" value="Chromosome 22"/>
</dbReference>
<feature type="domain" description="Phorbol-ester/DAG-type" evidence="8">
    <location>
        <begin position="694"/>
        <end position="739"/>
    </location>
</feature>
<feature type="compositionally biased region" description="Basic residues" evidence="7">
    <location>
        <begin position="599"/>
        <end position="608"/>
    </location>
</feature>
<evidence type="ECO:0000256" key="1">
    <source>
        <dbReference type="ARBA" id="ARBA00022468"/>
    </source>
</evidence>
<evidence type="ECO:0000313" key="10">
    <source>
        <dbReference type="Proteomes" id="UP000515152"/>
    </source>
</evidence>
<dbReference type="PROSITE" id="PS00479">
    <property type="entry name" value="ZF_DAG_PE_1"/>
    <property type="match status" value="1"/>
</dbReference>
<keyword evidence="4 5" id="KW-0175">Coiled coil</keyword>
<proteinExistence type="predicted"/>
<keyword evidence="3" id="KW-0862">Zinc</keyword>
<dbReference type="PANTHER" id="PTHR15228">
    <property type="entry name" value="SPERMATHECAL PHYSIOLOGY VARIANT"/>
    <property type="match status" value="1"/>
</dbReference>
<evidence type="ECO:0000313" key="11">
    <source>
        <dbReference type="RefSeq" id="XP_031416177.1"/>
    </source>
</evidence>
<name>A0A6P8EZ75_CLUHA</name>
<evidence type="ECO:0000256" key="3">
    <source>
        <dbReference type="ARBA" id="ARBA00022833"/>
    </source>
</evidence>
<feature type="region of interest" description="Disordered" evidence="7">
    <location>
        <begin position="565"/>
        <end position="674"/>
    </location>
</feature>
<dbReference type="RefSeq" id="XP_031416177.1">
    <property type="nucleotide sequence ID" value="XM_031560317.2"/>
</dbReference>
<feature type="domain" description="F-BAR" evidence="9">
    <location>
        <begin position="281"/>
        <end position="543"/>
    </location>
</feature>
<dbReference type="GO" id="GO:0016020">
    <property type="term" value="C:membrane"/>
    <property type="evidence" value="ECO:0007669"/>
    <property type="project" value="TreeGrafter"/>
</dbReference>
<evidence type="ECO:0000256" key="6">
    <source>
        <dbReference type="SAM" id="Coils"/>
    </source>
</evidence>
<protein>
    <submittedName>
        <fullName evidence="11">Rho GTPase-activating protein 45</fullName>
    </submittedName>
</protein>
<evidence type="ECO:0000256" key="2">
    <source>
        <dbReference type="ARBA" id="ARBA00022723"/>
    </source>
</evidence>
<keyword evidence="2" id="KW-0479">Metal-binding</keyword>
<accession>A0A6P8EZ75</accession>
<feature type="compositionally biased region" description="Polar residues" evidence="7">
    <location>
        <begin position="10"/>
        <end position="22"/>
    </location>
</feature>
<sequence>MFRKRKDLSKTPSVSKKGNTGNPGLHSPSEQSNRDGVDGLPAVAGVLDTVSMSCPGTPSILHSKLVSCPSPVATLRRPTALSRHASAAGFPMQTAGAWGFSKGHSRGVAHSPTTETSEGAAIEVEDIPPLLRDVARFAEAVEKLKDVVLGEDKDESRRELAHECLGEVLRVLRQVIGTYPLLNTVETLTAAGTLISKVKGFHYEASNEAEKKDFEKAIETIAVAFSSNVSELLMGEVDSSTLLSLPPADKSRSMENLYGGFPGQGSDMPRNDQQECLMSAEQVDVLLQRSEGGVDSALSYAKSIAKYLKDVISYVDKRITHELDFARKMHSLYHTCRDSLTKPHMPLFSIYSLALEQDLEQSNGVQQATGSMHTQTFIQPLLQRKQEHEKKRREIKEQWQRAKRKLVEAENNLRKAKQAYVARCEEYDKARSVANKVEEEQSGSATKALEKKRRLEEEARNKAEEAEATYRTCIADASTHQQELEDVKVNVLRQIQDLIKQTDQTLRTCTIYYYQIMHMQTAALPVHYQTLCESCKLYDPGQQYAAHVKNLTLSQEPPTTYEFEPYSAASQSSTRVRSNSSSDYTPTPGEMGSGDMGKQRRGRDHQSHKSWPSTLSDTDSVGGGSGLGSPTTSTGDITKAQRPVSAGTLSSNEDPDEGDGNVTSYGQSMNGMEPEIAVPTGPFRNVGLSKAAKTHRLRKLRTPSKCRECDSYVYFQGAECEECFLACHKKCLESLAIQCGHKKLQGRLQLFGRDFSSVLQGSSDGIPFIIKKCIQEIEKRALKMKVSHVHHVLFTDKVEAYKARVILQDIWEVTDHFCL</sequence>
<dbReference type="SMART" id="SM00055">
    <property type="entry name" value="FCH"/>
    <property type="match status" value="1"/>
</dbReference>
<dbReference type="InterPro" id="IPR031160">
    <property type="entry name" value="F_BAR_dom"/>
</dbReference>
<dbReference type="InterPro" id="IPR051025">
    <property type="entry name" value="RhoGAP"/>
</dbReference>
<dbReference type="InterPro" id="IPR057028">
    <property type="entry name" value="RHG29_45_N"/>
</dbReference>
<keyword evidence="1" id="KW-0343">GTPase activation</keyword>
<dbReference type="Pfam" id="PF00130">
    <property type="entry name" value="C1_1"/>
    <property type="match status" value="1"/>
</dbReference>
<dbReference type="PANTHER" id="PTHR15228:SF18">
    <property type="entry name" value="RHO GTPASE-ACTIVATING PROTEIN 45"/>
    <property type="match status" value="1"/>
</dbReference>
<dbReference type="PROSITE" id="PS50081">
    <property type="entry name" value="ZF_DAG_PE_2"/>
    <property type="match status" value="1"/>
</dbReference>
<evidence type="ECO:0000256" key="5">
    <source>
        <dbReference type="PROSITE-ProRule" id="PRU01077"/>
    </source>
</evidence>
<dbReference type="GO" id="GO:0005096">
    <property type="term" value="F:GTPase activator activity"/>
    <property type="evidence" value="ECO:0007669"/>
    <property type="project" value="UniProtKB-KW"/>
</dbReference>
<dbReference type="PROSITE" id="PS51741">
    <property type="entry name" value="F_BAR"/>
    <property type="match status" value="1"/>
</dbReference>
<dbReference type="GO" id="GO:0051056">
    <property type="term" value="P:regulation of small GTPase mediated signal transduction"/>
    <property type="evidence" value="ECO:0007669"/>
    <property type="project" value="UniProtKB-ARBA"/>
</dbReference>